<keyword evidence="1" id="KW-0175">Coiled coil</keyword>
<comment type="caution">
    <text evidence="2">The sequence shown here is derived from an EMBL/GenBank/DDBJ whole genome shotgun (WGS) entry which is preliminary data.</text>
</comment>
<evidence type="ECO:0000313" key="3">
    <source>
        <dbReference type="Proteomes" id="UP001152888"/>
    </source>
</evidence>
<evidence type="ECO:0000313" key="2">
    <source>
        <dbReference type="EMBL" id="CAH1957972.1"/>
    </source>
</evidence>
<feature type="coiled-coil region" evidence="1">
    <location>
        <begin position="113"/>
        <end position="162"/>
    </location>
</feature>
<evidence type="ECO:0000256" key="1">
    <source>
        <dbReference type="SAM" id="Coils"/>
    </source>
</evidence>
<dbReference type="OrthoDB" id="6508955at2759"/>
<dbReference type="Proteomes" id="UP001152888">
    <property type="component" value="Unassembled WGS sequence"/>
</dbReference>
<keyword evidence="3" id="KW-1185">Reference proteome</keyword>
<sequence length="323" mass="38461">MIEKTRMKREAMALLAFSDVDDTLIDHDYVFVLQSTLTQKIIISLYKMLELQNRYLYKMLELQNDICTRCWNCKTDICTRCWNCKTDICTRCWNCKTDIRLGETTFVFDRSGIEEVYNEREHMLQEASELMKETCSTTPAKKKKVENKAKDMIEKTRNEREAMALLAFSDVFVLQSTLTQKIIISLYKMLELQNRYLYQMLELQNRYLYKIPPYQKDDKSKTLRKNGLDYLREKAEISREIRSAELKLEEQKMDNEKEKIANDKARLALESKRLEAEIQEKKHRIELEQKKSEQDVAERKNLSDLIKTQQKLIEALLTKLDNR</sequence>
<dbReference type="AlphaFoldDB" id="A0A9P0NYH3"/>
<name>A0A9P0NYH3_ACAOB</name>
<accession>A0A9P0NYH3</accession>
<proteinExistence type="predicted"/>
<dbReference type="EMBL" id="CAKOFQ010006675">
    <property type="protein sequence ID" value="CAH1957972.1"/>
    <property type="molecule type" value="Genomic_DNA"/>
</dbReference>
<feature type="coiled-coil region" evidence="1">
    <location>
        <begin position="234"/>
        <end position="291"/>
    </location>
</feature>
<reference evidence="2" key="1">
    <citation type="submission" date="2022-03" db="EMBL/GenBank/DDBJ databases">
        <authorList>
            <person name="Sayadi A."/>
        </authorList>
    </citation>
    <scope>NUCLEOTIDE SEQUENCE</scope>
</reference>
<organism evidence="2 3">
    <name type="scientific">Acanthoscelides obtectus</name>
    <name type="common">Bean weevil</name>
    <name type="synonym">Bruchus obtectus</name>
    <dbReference type="NCBI Taxonomy" id="200917"/>
    <lineage>
        <taxon>Eukaryota</taxon>
        <taxon>Metazoa</taxon>
        <taxon>Ecdysozoa</taxon>
        <taxon>Arthropoda</taxon>
        <taxon>Hexapoda</taxon>
        <taxon>Insecta</taxon>
        <taxon>Pterygota</taxon>
        <taxon>Neoptera</taxon>
        <taxon>Endopterygota</taxon>
        <taxon>Coleoptera</taxon>
        <taxon>Polyphaga</taxon>
        <taxon>Cucujiformia</taxon>
        <taxon>Chrysomeloidea</taxon>
        <taxon>Chrysomelidae</taxon>
        <taxon>Bruchinae</taxon>
        <taxon>Bruchini</taxon>
        <taxon>Acanthoscelides</taxon>
    </lineage>
</organism>
<protein>
    <submittedName>
        <fullName evidence="2">Uncharacterized protein</fullName>
    </submittedName>
</protein>
<gene>
    <name evidence="2" type="ORF">ACAOBT_LOCUS2386</name>
</gene>